<dbReference type="InterPro" id="IPR012548">
    <property type="entry name" value="MATCAP"/>
</dbReference>
<dbReference type="OrthoDB" id="9785840at2"/>
<dbReference type="GO" id="GO:0008237">
    <property type="term" value="F:metallopeptidase activity"/>
    <property type="evidence" value="ECO:0007669"/>
    <property type="project" value="UniProtKB-KW"/>
</dbReference>
<accession>A0A1M5G7U0</accession>
<dbReference type="SMART" id="SM01154">
    <property type="entry name" value="DUF1704"/>
    <property type="match status" value="1"/>
</dbReference>
<evidence type="ECO:0008006" key="7">
    <source>
        <dbReference type="Google" id="ProtNLM"/>
    </source>
</evidence>
<dbReference type="EMBL" id="FQUX01000010">
    <property type="protein sequence ID" value="SHF99758.1"/>
    <property type="molecule type" value="Genomic_DNA"/>
</dbReference>
<dbReference type="RefSeq" id="WP_072865059.1">
    <property type="nucleotide sequence ID" value="NZ_FQUX01000010.1"/>
</dbReference>
<evidence type="ECO:0000256" key="4">
    <source>
        <dbReference type="ARBA" id="ARBA00023049"/>
    </source>
</evidence>
<dbReference type="GO" id="GO:0080164">
    <property type="term" value="P:regulation of nitric oxide metabolic process"/>
    <property type="evidence" value="ECO:0007669"/>
    <property type="project" value="TreeGrafter"/>
</dbReference>
<comment type="cofactor">
    <cofactor evidence="1">
        <name>Zn(2+)</name>
        <dbReference type="ChEBI" id="CHEBI:29105"/>
    </cofactor>
</comment>
<evidence type="ECO:0000256" key="3">
    <source>
        <dbReference type="ARBA" id="ARBA00022801"/>
    </source>
</evidence>
<evidence type="ECO:0000256" key="2">
    <source>
        <dbReference type="ARBA" id="ARBA00022670"/>
    </source>
</evidence>
<dbReference type="Pfam" id="PF08014">
    <property type="entry name" value="MATCAP"/>
    <property type="match status" value="1"/>
</dbReference>
<dbReference type="AlphaFoldDB" id="A0A1M5G7U0"/>
<organism evidence="5 6">
    <name type="scientific">Arenibacter palladensis</name>
    <dbReference type="NCBI Taxonomy" id="237373"/>
    <lineage>
        <taxon>Bacteria</taxon>
        <taxon>Pseudomonadati</taxon>
        <taxon>Bacteroidota</taxon>
        <taxon>Flavobacteriia</taxon>
        <taxon>Flavobacteriales</taxon>
        <taxon>Flavobacteriaceae</taxon>
        <taxon>Arenibacter</taxon>
    </lineage>
</organism>
<name>A0A1M5G7U0_9FLAO</name>
<gene>
    <name evidence="5" type="ORF">SAMN03080594_110147</name>
</gene>
<dbReference type="GO" id="GO:0006508">
    <property type="term" value="P:proteolysis"/>
    <property type="evidence" value="ECO:0007669"/>
    <property type="project" value="UniProtKB-KW"/>
</dbReference>
<keyword evidence="2" id="KW-0645">Protease</keyword>
<reference evidence="6" key="1">
    <citation type="submission" date="2016-11" db="EMBL/GenBank/DDBJ databases">
        <authorList>
            <person name="Varghese N."/>
            <person name="Submissions S."/>
        </authorList>
    </citation>
    <scope>NUCLEOTIDE SEQUENCE [LARGE SCALE GENOMIC DNA]</scope>
    <source>
        <strain evidence="6">DSM 17539</strain>
    </source>
</reference>
<evidence type="ECO:0000256" key="1">
    <source>
        <dbReference type="ARBA" id="ARBA00001947"/>
    </source>
</evidence>
<protein>
    <recommendedName>
        <fullName evidence="7">DUF1704 domain-containing protein</fullName>
    </recommendedName>
</protein>
<keyword evidence="6" id="KW-1185">Reference proteome</keyword>
<sequence length="390" mass="45533">MLKQEVSREIIEQFPNVFVIDANLDRLVKKIELLTYLNPLNIEKEKHRFFSSKYVDEPVFKYKKLQFDPYKLNRLFFSQRLERIKDEQIMKFYQEVVYYYANMIQCIETIGQNKKFYYNSLRVYGTPTEKDVQNARFILHVADEPDTENMEKIYTPEDAKVYFEEFVRQYDFPLNISFSNSIAADAMVSNNTQSLLIKKNTVFSRNQLLTLANHEIGVHLVTTYNGMLQPLKVFSNGFPKNVETQEGLAVFSEYMSGALTLKRLKELAYRVLASDSLIKGYGFSDTFDMLHGQYKLDRNKAFTITMRVHRGGGFTKDRLYLSGLKKIYKRHKNGLSMDTLLTGKVTMESEATINRFKDLGLANNLTHTNVAFEKNYNKNSTLDFILDNLK</sequence>
<keyword evidence="3" id="KW-0378">Hydrolase</keyword>
<keyword evidence="4" id="KW-0482">Metalloprotease</keyword>
<dbReference type="PANTHER" id="PTHR31817">
    <property type="match status" value="1"/>
</dbReference>
<dbReference type="Proteomes" id="UP000184406">
    <property type="component" value="Unassembled WGS sequence"/>
</dbReference>
<dbReference type="PANTHER" id="PTHR31817:SF0">
    <property type="entry name" value="CHROMOSOME UNDETERMINED SCAFFOLD_67, WHOLE GENOME SHOTGUN SEQUENCE"/>
    <property type="match status" value="1"/>
</dbReference>
<evidence type="ECO:0000313" key="5">
    <source>
        <dbReference type="EMBL" id="SHF99758.1"/>
    </source>
</evidence>
<proteinExistence type="predicted"/>
<evidence type="ECO:0000313" key="6">
    <source>
        <dbReference type="Proteomes" id="UP000184406"/>
    </source>
</evidence>